<reference evidence="1" key="1">
    <citation type="submission" date="2023-03" db="EMBL/GenBank/DDBJ databases">
        <title>Massive genome expansion in bonnet fungi (Mycena s.s.) driven by repeated elements and novel gene families across ecological guilds.</title>
        <authorList>
            <consortium name="Lawrence Berkeley National Laboratory"/>
            <person name="Harder C.B."/>
            <person name="Miyauchi S."/>
            <person name="Viragh M."/>
            <person name="Kuo A."/>
            <person name="Thoen E."/>
            <person name="Andreopoulos B."/>
            <person name="Lu D."/>
            <person name="Skrede I."/>
            <person name="Drula E."/>
            <person name="Henrissat B."/>
            <person name="Morin E."/>
            <person name="Kohler A."/>
            <person name="Barry K."/>
            <person name="LaButti K."/>
            <person name="Morin E."/>
            <person name="Salamov A."/>
            <person name="Lipzen A."/>
            <person name="Mereny Z."/>
            <person name="Hegedus B."/>
            <person name="Baldrian P."/>
            <person name="Stursova M."/>
            <person name="Weitz H."/>
            <person name="Taylor A."/>
            <person name="Grigoriev I.V."/>
            <person name="Nagy L.G."/>
            <person name="Martin F."/>
            <person name="Kauserud H."/>
        </authorList>
    </citation>
    <scope>NUCLEOTIDE SEQUENCE</scope>
    <source>
        <strain evidence="1">CBHHK182m</strain>
    </source>
</reference>
<gene>
    <name evidence="1" type="ORF">B0H16DRAFT_1472254</name>
</gene>
<name>A0AAD7HNK0_9AGAR</name>
<proteinExistence type="predicted"/>
<evidence type="ECO:0000313" key="2">
    <source>
        <dbReference type="Proteomes" id="UP001215598"/>
    </source>
</evidence>
<evidence type="ECO:0000313" key="1">
    <source>
        <dbReference type="EMBL" id="KAJ7724650.1"/>
    </source>
</evidence>
<accession>A0AAD7HNK0</accession>
<dbReference type="AlphaFoldDB" id="A0AAD7HNK0"/>
<comment type="caution">
    <text evidence="1">The sequence shown here is derived from an EMBL/GenBank/DDBJ whole genome shotgun (WGS) entry which is preliminary data.</text>
</comment>
<protein>
    <submittedName>
        <fullName evidence="1">Uncharacterized protein</fullName>
    </submittedName>
</protein>
<keyword evidence="2" id="KW-1185">Reference proteome</keyword>
<organism evidence="1 2">
    <name type="scientific">Mycena metata</name>
    <dbReference type="NCBI Taxonomy" id="1033252"/>
    <lineage>
        <taxon>Eukaryota</taxon>
        <taxon>Fungi</taxon>
        <taxon>Dikarya</taxon>
        <taxon>Basidiomycota</taxon>
        <taxon>Agaricomycotina</taxon>
        <taxon>Agaricomycetes</taxon>
        <taxon>Agaricomycetidae</taxon>
        <taxon>Agaricales</taxon>
        <taxon>Marasmiineae</taxon>
        <taxon>Mycenaceae</taxon>
        <taxon>Mycena</taxon>
    </lineage>
</organism>
<sequence>MLGDTQAIYAMRPICGDVVKFKAMGHGLPSVSNNSIGHSRCVETVNIPLVEPRFADLMQVAYYSANEDSAKYTDGIPGPDFLLSGRADTSNPPILSALRRFWLLICRLRNPDPARARKISKVIRRLQHETKSLMLVLEGPEVEIAEEIPALGGNEKFSNLFRHLCGSHDAPKDIFLMYFRVMECHMGISIFPGEASHLVQRGSYPRKATKYDTVPLIWSRIIGSVG</sequence>
<dbReference type="Proteomes" id="UP001215598">
    <property type="component" value="Unassembled WGS sequence"/>
</dbReference>
<dbReference type="EMBL" id="JARKIB010000200">
    <property type="protein sequence ID" value="KAJ7724650.1"/>
    <property type="molecule type" value="Genomic_DNA"/>
</dbReference>